<dbReference type="EMBL" id="JAWDGP010007902">
    <property type="protein sequence ID" value="KAK3700836.1"/>
    <property type="molecule type" value="Genomic_DNA"/>
</dbReference>
<keyword evidence="2" id="KW-1185">Reference proteome</keyword>
<dbReference type="Proteomes" id="UP001283361">
    <property type="component" value="Unassembled WGS sequence"/>
</dbReference>
<comment type="caution">
    <text evidence="1">The sequence shown here is derived from an EMBL/GenBank/DDBJ whole genome shotgun (WGS) entry which is preliminary data.</text>
</comment>
<name>A0AAE0XNY2_9GAST</name>
<protein>
    <submittedName>
        <fullName evidence="1">Uncharacterized protein</fullName>
    </submittedName>
</protein>
<evidence type="ECO:0000313" key="2">
    <source>
        <dbReference type="Proteomes" id="UP001283361"/>
    </source>
</evidence>
<sequence>MGLTDPIVHTFYTREVTYGTNRPHSAHTFYTREVTYGTNRPHSAHTFYTREVTYGTNRPHSAHTFYTREVTYGTNRPHSAHVLHQGVKLQTESYEGETTAVKRAKQILPTSEHLINHNKILQSETSFIKFVAQRVTRGSCWTIVFWTLSPKKIAAFIQIFQSEQTTRTHSVNNQKHLSNPKTMKL</sequence>
<organism evidence="1 2">
    <name type="scientific">Elysia crispata</name>
    <name type="common">lettuce slug</name>
    <dbReference type="NCBI Taxonomy" id="231223"/>
    <lineage>
        <taxon>Eukaryota</taxon>
        <taxon>Metazoa</taxon>
        <taxon>Spiralia</taxon>
        <taxon>Lophotrochozoa</taxon>
        <taxon>Mollusca</taxon>
        <taxon>Gastropoda</taxon>
        <taxon>Heterobranchia</taxon>
        <taxon>Euthyneura</taxon>
        <taxon>Panpulmonata</taxon>
        <taxon>Sacoglossa</taxon>
        <taxon>Placobranchoidea</taxon>
        <taxon>Plakobranchidae</taxon>
        <taxon>Elysia</taxon>
    </lineage>
</organism>
<dbReference type="AlphaFoldDB" id="A0AAE0XNY2"/>
<evidence type="ECO:0000313" key="1">
    <source>
        <dbReference type="EMBL" id="KAK3700836.1"/>
    </source>
</evidence>
<reference evidence="1" key="1">
    <citation type="journal article" date="2023" name="G3 (Bethesda)">
        <title>A reference genome for the long-term kleptoplast-retaining sea slug Elysia crispata morphotype clarki.</title>
        <authorList>
            <person name="Eastman K.E."/>
            <person name="Pendleton A.L."/>
            <person name="Shaikh M.A."/>
            <person name="Suttiyut T."/>
            <person name="Ogas R."/>
            <person name="Tomko P."/>
            <person name="Gavelis G."/>
            <person name="Widhalm J.R."/>
            <person name="Wisecaver J.H."/>
        </authorList>
    </citation>
    <scope>NUCLEOTIDE SEQUENCE</scope>
    <source>
        <strain evidence="1">ECLA1</strain>
    </source>
</reference>
<proteinExistence type="predicted"/>
<gene>
    <name evidence="1" type="ORF">RRG08_011593</name>
</gene>
<accession>A0AAE0XNY2</accession>